<dbReference type="PANTHER" id="PTHR11461:SF186">
    <property type="entry name" value="SERPIN B4"/>
    <property type="match status" value="1"/>
</dbReference>
<dbReference type="FunFam" id="2.30.39.10:FF:000001">
    <property type="entry name" value="Serpin family B member 2"/>
    <property type="match status" value="1"/>
</dbReference>
<dbReference type="InterPro" id="IPR042185">
    <property type="entry name" value="Serpin_sf_2"/>
</dbReference>
<dbReference type="Gene3D" id="3.30.497.10">
    <property type="entry name" value="Antithrombin, subunit I, domain 2"/>
    <property type="match status" value="1"/>
</dbReference>
<feature type="domain" description="Serpin" evidence="2">
    <location>
        <begin position="1"/>
        <end position="278"/>
    </location>
</feature>
<name>A0A8C3LFT3_CHRPC</name>
<dbReference type="PROSITE" id="PS00284">
    <property type="entry name" value="SERPIN"/>
    <property type="match status" value="1"/>
</dbReference>
<reference evidence="3" key="2">
    <citation type="submission" date="2025-09" db="UniProtKB">
        <authorList>
            <consortium name="Ensembl"/>
        </authorList>
    </citation>
    <scope>IDENTIFICATION</scope>
</reference>
<evidence type="ECO:0000259" key="2">
    <source>
        <dbReference type="SMART" id="SM00093"/>
    </source>
</evidence>
<sequence>MQTRQAMPCHSLLCFLFTGQIKNLLVSSSIDFGTMMVFINTIYFKGIWKTAFNTEDTQEMPFRMTKVGTRAPQLEKFKKNCPLLTLSRASVLQQESKPVQMMCLNDTFNVAMLPAEKMKILELPYTSGLLSMLVLLPDEVSGLERIEKTINFEKLREWTSTNAMEKKSMKVYLPRMKIEEKYNLTSILMALGMTDLFSRSANLTGISSVDNLMISDAVHGAFMEVNEEGTEAAGSTGAIGNIKHSLELEEFRADHPFLFFIRFNPTNVILLFGRCRSP</sequence>
<dbReference type="GO" id="GO:0005615">
    <property type="term" value="C:extracellular space"/>
    <property type="evidence" value="ECO:0007669"/>
    <property type="project" value="InterPro"/>
</dbReference>
<proteinExistence type="inferred from homology"/>
<keyword evidence="4" id="KW-1185">Reference proteome</keyword>
<dbReference type="InterPro" id="IPR036186">
    <property type="entry name" value="Serpin_sf"/>
</dbReference>
<accession>A0A8C3LFT3</accession>
<dbReference type="GO" id="GO:0004867">
    <property type="term" value="F:serine-type endopeptidase inhibitor activity"/>
    <property type="evidence" value="ECO:0007669"/>
    <property type="project" value="InterPro"/>
</dbReference>
<dbReference type="Pfam" id="PF00079">
    <property type="entry name" value="Serpin"/>
    <property type="match status" value="1"/>
</dbReference>
<reference evidence="3" key="1">
    <citation type="submission" date="2025-08" db="UniProtKB">
        <authorList>
            <consortium name="Ensembl"/>
        </authorList>
    </citation>
    <scope>IDENTIFICATION</scope>
</reference>
<dbReference type="InterPro" id="IPR023795">
    <property type="entry name" value="Serpin_CS"/>
</dbReference>
<protein>
    <recommendedName>
        <fullName evidence="2">Serpin domain-containing protein</fullName>
    </recommendedName>
</protein>
<dbReference type="Gene3D" id="2.30.39.10">
    <property type="entry name" value="Alpha-1-antitrypsin, domain 1"/>
    <property type="match status" value="1"/>
</dbReference>
<dbReference type="Ensembl" id="ENSCPIT00010009371.1">
    <property type="protein sequence ID" value="ENSCPIP00010007907.1"/>
    <property type="gene ID" value="ENSCPIG00010006196.1"/>
</dbReference>
<dbReference type="Proteomes" id="UP000694543">
    <property type="component" value="Unplaced"/>
</dbReference>
<dbReference type="InterPro" id="IPR023796">
    <property type="entry name" value="Serpin_dom"/>
</dbReference>
<comment type="similarity">
    <text evidence="1">Belongs to the serpin family. Ov-serpin subfamily.</text>
</comment>
<dbReference type="SUPFAM" id="SSF56574">
    <property type="entry name" value="Serpins"/>
    <property type="match status" value="1"/>
</dbReference>
<evidence type="ECO:0000256" key="1">
    <source>
        <dbReference type="ARBA" id="ARBA00006426"/>
    </source>
</evidence>
<dbReference type="PANTHER" id="PTHR11461">
    <property type="entry name" value="SERINE PROTEASE INHIBITOR, SERPIN"/>
    <property type="match status" value="1"/>
</dbReference>
<dbReference type="SMART" id="SM00093">
    <property type="entry name" value="SERPIN"/>
    <property type="match status" value="1"/>
</dbReference>
<evidence type="ECO:0000313" key="4">
    <source>
        <dbReference type="Proteomes" id="UP000694543"/>
    </source>
</evidence>
<dbReference type="InterPro" id="IPR000215">
    <property type="entry name" value="Serpin_fam"/>
</dbReference>
<evidence type="ECO:0000313" key="3">
    <source>
        <dbReference type="Ensembl" id="ENSCPIP00010007907.1"/>
    </source>
</evidence>
<dbReference type="InterPro" id="IPR042178">
    <property type="entry name" value="Serpin_sf_1"/>
</dbReference>
<organism evidence="3 4">
    <name type="scientific">Chrysolophus pictus</name>
    <name type="common">Golden pheasant</name>
    <name type="synonym">Phasianus pictus</name>
    <dbReference type="NCBI Taxonomy" id="9089"/>
    <lineage>
        <taxon>Eukaryota</taxon>
        <taxon>Metazoa</taxon>
        <taxon>Chordata</taxon>
        <taxon>Craniata</taxon>
        <taxon>Vertebrata</taxon>
        <taxon>Euteleostomi</taxon>
        <taxon>Archelosauria</taxon>
        <taxon>Archosauria</taxon>
        <taxon>Dinosauria</taxon>
        <taxon>Saurischia</taxon>
        <taxon>Theropoda</taxon>
        <taxon>Coelurosauria</taxon>
        <taxon>Aves</taxon>
        <taxon>Neognathae</taxon>
        <taxon>Galloanserae</taxon>
        <taxon>Galliformes</taxon>
        <taxon>Phasianidae</taxon>
        <taxon>Phasianinae</taxon>
        <taxon>Chrysolophus</taxon>
    </lineage>
</organism>
<dbReference type="AlphaFoldDB" id="A0A8C3LFT3"/>